<feature type="transmembrane region" description="Helical" evidence="8">
    <location>
        <begin position="44"/>
        <end position="70"/>
    </location>
</feature>
<evidence type="ECO:0000256" key="4">
    <source>
        <dbReference type="ARBA" id="ARBA00022692"/>
    </source>
</evidence>
<dbReference type="GO" id="GO:0012505">
    <property type="term" value="C:endomembrane system"/>
    <property type="evidence" value="ECO:0007669"/>
    <property type="project" value="UniProtKB-SubCell"/>
</dbReference>
<accession>A0AAW0G4M2</accession>
<keyword evidence="5 8" id="KW-1133">Transmembrane helix</keyword>
<name>A0AAW0G4M2_9APHY</name>
<feature type="transmembrane region" description="Helical" evidence="8">
    <location>
        <begin position="373"/>
        <end position="391"/>
    </location>
</feature>
<keyword evidence="4 8" id="KW-0812">Transmembrane</keyword>
<evidence type="ECO:0000313" key="10">
    <source>
        <dbReference type="EMBL" id="KAK7687821.1"/>
    </source>
</evidence>
<dbReference type="FunFam" id="1.20.1720.10:FF:000013">
    <property type="entry name" value="Related to multidrug resistance proteins"/>
    <property type="match status" value="1"/>
</dbReference>
<dbReference type="PROSITE" id="PS50850">
    <property type="entry name" value="MFS"/>
    <property type="match status" value="1"/>
</dbReference>
<evidence type="ECO:0000259" key="9">
    <source>
        <dbReference type="PROSITE" id="PS50850"/>
    </source>
</evidence>
<feature type="transmembrane region" description="Helical" evidence="8">
    <location>
        <begin position="343"/>
        <end position="367"/>
    </location>
</feature>
<dbReference type="InterPro" id="IPR036259">
    <property type="entry name" value="MFS_trans_sf"/>
</dbReference>
<protein>
    <recommendedName>
        <fullName evidence="9">Major facilitator superfamily (MFS) profile domain-containing protein</fullName>
    </recommendedName>
</protein>
<comment type="caution">
    <text evidence="10">The sequence shown here is derived from an EMBL/GenBank/DDBJ whole genome shotgun (WGS) entry which is preliminary data.</text>
</comment>
<dbReference type="CDD" id="cd17502">
    <property type="entry name" value="MFS_Azr1_MDR_like"/>
    <property type="match status" value="1"/>
</dbReference>
<dbReference type="PANTHER" id="PTHR23501">
    <property type="entry name" value="MAJOR FACILITATOR SUPERFAMILY"/>
    <property type="match status" value="1"/>
</dbReference>
<feature type="transmembrane region" description="Helical" evidence="8">
    <location>
        <begin position="112"/>
        <end position="130"/>
    </location>
</feature>
<comment type="similarity">
    <text evidence="2">Belongs to the major facilitator superfamily.</text>
</comment>
<feature type="transmembrane region" description="Helical" evidence="8">
    <location>
        <begin position="310"/>
        <end position="331"/>
    </location>
</feature>
<keyword evidence="6 8" id="KW-0472">Membrane</keyword>
<sequence>MADSTASASITHANNVPQDNAASTSTATVNEAAHFAKTSRGRDFWLSFSAIVVTNLLSALDLTAIATILPTLTADLNGGDEFTWVGSAYALSSTAILPLIGGLADSFGRKPVMVCCVVLFAIGSALAASAQNMHWMIGARTVQGLGGGGIQTLTNIITSDLVPLSERGAYQGVIGLTVALASGIGPPIGGALAEKASWRWLFYMNLPLCGISLALLVFFLKVRTPPGTIKEKLSKIDWIGNLIIISGTTLAMVGLSWGGARFPWTDAHVLAPLILGLVIIVIFCLFEVYVAKNPTVPLRVLANRTTASGYATSAVHGITSISIIYYLPIYFQAVLGASPIRSGVDFLATALLITPFALICGIVVKVTKKYRPINYAGWVMMTAGFGLLSLLRANSNVAHWIGYQILVSAGIGIVFSSTIFPVLAPLPVSLTASALSFFNFVRAFTETWGITISSTILQNQLKKNLPTAFTSQFPEGSEIAYAAIPAIPKLPEPLQTEVKVAFAASMSVIWKTMIGFSGLGLLLLLFMKEIPMSETADDKFGLDISEKETVVQLTTLVSGELESKTQKSADARAIV</sequence>
<proteinExistence type="inferred from homology"/>
<dbReference type="SUPFAM" id="SSF103473">
    <property type="entry name" value="MFS general substrate transporter"/>
    <property type="match status" value="1"/>
</dbReference>
<feature type="transmembrane region" description="Helical" evidence="8">
    <location>
        <begin position="238"/>
        <end position="257"/>
    </location>
</feature>
<comment type="subcellular location">
    <subcellularLocation>
        <location evidence="1">Endomembrane system</location>
        <topology evidence="1">Multi-pass membrane protein</topology>
    </subcellularLocation>
</comment>
<dbReference type="EMBL" id="JASBNA010000012">
    <property type="protein sequence ID" value="KAK7687821.1"/>
    <property type="molecule type" value="Genomic_DNA"/>
</dbReference>
<evidence type="ECO:0000256" key="3">
    <source>
        <dbReference type="ARBA" id="ARBA00022448"/>
    </source>
</evidence>
<reference evidence="10 11" key="1">
    <citation type="submission" date="2022-09" db="EMBL/GenBank/DDBJ databases">
        <authorList>
            <person name="Palmer J.M."/>
        </authorList>
    </citation>
    <scope>NUCLEOTIDE SEQUENCE [LARGE SCALE GENOMIC DNA]</scope>
    <source>
        <strain evidence="10 11">DSM 7382</strain>
    </source>
</reference>
<dbReference type="PANTHER" id="PTHR23501:SF102">
    <property type="entry name" value="DRUG TRANSPORTER, PUTATIVE (AFU_ORTHOLOGUE AFUA_3G08530)-RELATED"/>
    <property type="match status" value="1"/>
</dbReference>
<gene>
    <name evidence="10" type="ORF">QCA50_009040</name>
</gene>
<feature type="transmembrane region" description="Helical" evidence="8">
    <location>
        <begin position="269"/>
        <end position="290"/>
    </location>
</feature>
<feature type="domain" description="Major facilitator superfamily (MFS) profile" evidence="9">
    <location>
        <begin position="47"/>
        <end position="532"/>
    </location>
</feature>
<feature type="transmembrane region" description="Helical" evidence="8">
    <location>
        <begin position="82"/>
        <end position="100"/>
    </location>
</feature>
<evidence type="ECO:0000256" key="6">
    <source>
        <dbReference type="ARBA" id="ARBA00023136"/>
    </source>
</evidence>
<evidence type="ECO:0000256" key="2">
    <source>
        <dbReference type="ARBA" id="ARBA00008335"/>
    </source>
</evidence>
<dbReference type="AlphaFoldDB" id="A0AAW0G4M2"/>
<dbReference type="Proteomes" id="UP001385951">
    <property type="component" value="Unassembled WGS sequence"/>
</dbReference>
<keyword evidence="11" id="KW-1185">Reference proteome</keyword>
<dbReference type="PRINTS" id="PR01036">
    <property type="entry name" value="TCRTETB"/>
</dbReference>
<evidence type="ECO:0000256" key="1">
    <source>
        <dbReference type="ARBA" id="ARBA00004127"/>
    </source>
</evidence>
<dbReference type="GO" id="GO:0022857">
    <property type="term" value="F:transmembrane transporter activity"/>
    <property type="evidence" value="ECO:0007669"/>
    <property type="project" value="InterPro"/>
</dbReference>
<feature type="region of interest" description="Disordered" evidence="7">
    <location>
        <begin position="1"/>
        <end position="23"/>
    </location>
</feature>
<keyword evidence="3" id="KW-0813">Transport</keyword>
<organism evidence="10 11">
    <name type="scientific">Cerrena zonata</name>
    <dbReference type="NCBI Taxonomy" id="2478898"/>
    <lineage>
        <taxon>Eukaryota</taxon>
        <taxon>Fungi</taxon>
        <taxon>Dikarya</taxon>
        <taxon>Basidiomycota</taxon>
        <taxon>Agaricomycotina</taxon>
        <taxon>Agaricomycetes</taxon>
        <taxon>Polyporales</taxon>
        <taxon>Cerrenaceae</taxon>
        <taxon>Cerrena</taxon>
    </lineage>
</organism>
<evidence type="ECO:0000256" key="7">
    <source>
        <dbReference type="SAM" id="MobiDB-lite"/>
    </source>
</evidence>
<evidence type="ECO:0000256" key="8">
    <source>
        <dbReference type="SAM" id="Phobius"/>
    </source>
</evidence>
<feature type="transmembrane region" description="Helical" evidence="8">
    <location>
        <begin position="500"/>
        <end position="526"/>
    </location>
</feature>
<feature type="transmembrane region" description="Helical" evidence="8">
    <location>
        <begin position="403"/>
        <end position="424"/>
    </location>
</feature>
<feature type="transmembrane region" description="Helical" evidence="8">
    <location>
        <begin position="200"/>
        <end position="218"/>
    </location>
</feature>
<dbReference type="InterPro" id="IPR020846">
    <property type="entry name" value="MFS_dom"/>
</dbReference>
<dbReference type="InterPro" id="IPR011701">
    <property type="entry name" value="MFS"/>
</dbReference>
<dbReference type="Pfam" id="PF07690">
    <property type="entry name" value="MFS_1"/>
    <property type="match status" value="1"/>
</dbReference>
<dbReference type="Gene3D" id="1.20.1250.20">
    <property type="entry name" value="MFS general substrate transporter like domains"/>
    <property type="match status" value="1"/>
</dbReference>
<evidence type="ECO:0000256" key="5">
    <source>
        <dbReference type="ARBA" id="ARBA00022989"/>
    </source>
</evidence>
<evidence type="ECO:0000313" key="11">
    <source>
        <dbReference type="Proteomes" id="UP001385951"/>
    </source>
</evidence>
<dbReference type="GO" id="GO:0005886">
    <property type="term" value="C:plasma membrane"/>
    <property type="evidence" value="ECO:0007669"/>
    <property type="project" value="TreeGrafter"/>
</dbReference>